<dbReference type="InterPro" id="IPR036513">
    <property type="entry name" value="STAS_dom_sf"/>
</dbReference>
<dbReference type="AlphaFoldDB" id="A0A4R3XZD9"/>
<keyword evidence="4" id="KW-1185">Reference proteome</keyword>
<evidence type="ECO:0000313" key="4">
    <source>
        <dbReference type="Proteomes" id="UP000295367"/>
    </source>
</evidence>
<dbReference type="Gene3D" id="3.30.750.24">
    <property type="entry name" value="STAS domain"/>
    <property type="match status" value="2"/>
</dbReference>
<organism evidence="3 4">
    <name type="scientific">Sulfurirhabdus autotrophica</name>
    <dbReference type="NCBI Taxonomy" id="1706046"/>
    <lineage>
        <taxon>Bacteria</taxon>
        <taxon>Pseudomonadati</taxon>
        <taxon>Pseudomonadota</taxon>
        <taxon>Betaproteobacteria</taxon>
        <taxon>Nitrosomonadales</taxon>
        <taxon>Sulfuricellaceae</taxon>
        <taxon>Sulfurirhabdus</taxon>
    </lineage>
</organism>
<name>A0A4R3XZD9_9PROT</name>
<feature type="compositionally biased region" description="Polar residues" evidence="1">
    <location>
        <begin position="34"/>
        <end position="47"/>
    </location>
</feature>
<dbReference type="Pfam" id="PF13466">
    <property type="entry name" value="STAS_2"/>
    <property type="match status" value="1"/>
</dbReference>
<sequence length="416" mass="45568">MVFSFFRKDKQTDAGEDKAEKKPSATPASKPMASATQNVQQSANKGSQELPGDVGEDDGFGGYSVSDGIEVSEGNSAISSVAEEAAIFYANNLADQAAATLLNHVNEPSSELDIQPWLMLFDLFSIQGKKPEFEELALNFVVKFERSAPIWVERNVPVKEVSKAAAPASANYCALTGVLSVDSEPKFQQMMQIGQKAGNLRLDLSKVTGLEAYGSRKLLESLQGLRKSGIKIQYIGTTHIVGLLNTAMKAGIGEDAQFHWLLALEFDQLLGKEESFEELAIEYAVTFEVSPPSWEPLVGQAVMEESVEEPAETDMQASERPQLADAFVMTGVISGNSEQILKELLEYGLKRQDVRIDMSKVLRVDFICVGNFLNALIQLSTSGKQIFIREPNELIHALFSVMGVDQFATFLKKKAH</sequence>
<dbReference type="SUPFAM" id="SSF52091">
    <property type="entry name" value="SpoIIaa-like"/>
    <property type="match status" value="1"/>
</dbReference>
<feature type="compositionally biased region" description="Basic and acidic residues" evidence="1">
    <location>
        <begin position="1"/>
        <end position="23"/>
    </location>
</feature>
<dbReference type="Proteomes" id="UP000295367">
    <property type="component" value="Unassembled WGS sequence"/>
</dbReference>
<evidence type="ECO:0000256" key="1">
    <source>
        <dbReference type="SAM" id="MobiDB-lite"/>
    </source>
</evidence>
<dbReference type="InterPro" id="IPR058548">
    <property type="entry name" value="MlaB-like_STAS"/>
</dbReference>
<accession>A0A4R3XZD9</accession>
<dbReference type="RefSeq" id="WP_124945311.1">
    <property type="nucleotide sequence ID" value="NZ_BHVT01000010.1"/>
</dbReference>
<comment type="caution">
    <text evidence="3">The sequence shown here is derived from an EMBL/GenBank/DDBJ whole genome shotgun (WGS) entry which is preliminary data.</text>
</comment>
<evidence type="ECO:0000313" key="3">
    <source>
        <dbReference type="EMBL" id="TCV85145.1"/>
    </source>
</evidence>
<feature type="region of interest" description="Disordered" evidence="1">
    <location>
        <begin position="1"/>
        <end position="59"/>
    </location>
</feature>
<dbReference type="EMBL" id="SMCO01000010">
    <property type="protein sequence ID" value="TCV85145.1"/>
    <property type="molecule type" value="Genomic_DNA"/>
</dbReference>
<proteinExistence type="predicted"/>
<evidence type="ECO:0000259" key="2">
    <source>
        <dbReference type="Pfam" id="PF13466"/>
    </source>
</evidence>
<reference evidence="3 4" key="1">
    <citation type="submission" date="2019-03" db="EMBL/GenBank/DDBJ databases">
        <title>Genomic Encyclopedia of Type Strains, Phase IV (KMG-IV): sequencing the most valuable type-strain genomes for metagenomic binning, comparative biology and taxonomic classification.</title>
        <authorList>
            <person name="Goeker M."/>
        </authorList>
    </citation>
    <scope>NUCLEOTIDE SEQUENCE [LARGE SCALE GENOMIC DNA]</scope>
    <source>
        <strain evidence="3 4">DSM 100309</strain>
    </source>
</reference>
<feature type="domain" description="MlaB-like STAS" evidence="2">
    <location>
        <begin position="338"/>
        <end position="405"/>
    </location>
</feature>
<gene>
    <name evidence="3" type="ORF">EDC63_11034</name>
</gene>
<protein>
    <submittedName>
        <fullName evidence="3">STAS domain-containing protein</fullName>
    </submittedName>
</protein>
<dbReference type="OrthoDB" id="5298269at2"/>